<keyword evidence="3" id="KW-1185">Reference proteome</keyword>
<protein>
    <submittedName>
        <fullName evidence="2">Uncharacterized protein YdgA (DUF945 family)</fullName>
    </submittedName>
</protein>
<evidence type="ECO:0000313" key="2">
    <source>
        <dbReference type="EMBL" id="MBB6054258.1"/>
    </source>
</evidence>
<proteinExistence type="predicted"/>
<feature type="chain" id="PRO_5032625239" evidence="1">
    <location>
        <begin position="21"/>
        <end position="468"/>
    </location>
</feature>
<comment type="caution">
    <text evidence="2">The sequence shown here is derived from an EMBL/GenBank/DDBJ whole genome shotgun (WGS) entry which is preliminary data.</text>
</comment>
<evidence type="ECO:0000313" key="3">
    <source>
        <dbReference type="Proteomes" id="UP000585721"/>
    </source>
</evidence>
<dbReference type="EMBL" id="JACHGR010000001">
    <property type="protein sequence ID" value="MBB6054258.1"/>
    <property type="molecule type" value="Genomic_DNA"/>
</dbReference>
<gene>
    <name evidence="2" type="ORF">HNR75_000123</name>
</gene>
<sequence>MSSKLVLSLVSIAVAGGIAAAASSWYTAQKLDEYVQAGVESINQSHVMRASWYPQLSFPFSRGGVLHIVVLSEQMQENAKMEPVNSGDPESLQRVQEQMAEPQTEERQKPFELYINVSNKMFPFIVKGEATLDMSRGTPYELVQRKAVPPSLPVSMAWTYKAYNQDFDLRLSMERWQVTQPEHSVDVGPAEISLDGNMQDELELNYAWEGVKATSQQPVRSEMEILPLDGVALLRNFSGIWISPEGHAQLNGMRMSDADGKAEMGQLRFDSVMDEAETETGTVLNTKQRVSLADFAIHTPQQQFTINDLSLGLNFSGLNKQGVEELALQARAEKPDFTQMMKSLNKITTKTMRLELAPASMKLNNAAVTASGTLESLPFEVEQLIRASAADTPNPFRYMLQGNFTIAAETNAVRALPAEMRQQISVLQQDGFIKADNKGLSSNLQLQSGQLTANGKNIPLGEFKLQNK</sequence>
<dbReference type="RefSeq" id="WP_188025085.1">
    <property type="nucleotide sequence ID" value="NZ_JACHGR010000001.1"/>
</dbReference>
<accession>A0A841G5Y9</accession>
<organism evidence="2 3">
    <name type="scientific">Tolumonas osonensis</name>
    <dbReference type="NCBI Taxonomy" id="675874"/>
    <lineage>
        <taxon>Bacteria</taxon>
        <taxon>Pseudomonadati</taxon>
        <taxon>Pseudomonadota</taxon>
        <taxon>Gammaproteobacteria</taxon>
        <taxon>Aeromonadales</taxon>
        <taxon>Aeromonadaceae</taxon>
        <taxon>Tolumonas</taxon>
    </lineage>
</organism>
<name>A0A841G5Y9_9GAMM</name>
<dbReference type="InterPro" id="IPR010352">
    <property type="entry name" value="DUF945"/>
</dbReference>
<dbReference type="Pfam" id="PF06097">
    <property type="entry name" value="DUF945"/>
    <property type="match status" value="1"/>
</dbReference>
<dbReference type="Proteomes" id="UP000585721">
    <property type="component" value="Unassembled WGS sequence"/>
</dbReference>
<keyword evidence="1" id="KW-0732">Signal</keyword>
<evidence type="ECO:0000256" key="1">
    <source>
        <dbReference type="SAM" id="SignalP"/>
    </source>
</evidence>
<dbReference type="AlphaFoldDB" id="A0A841G5Y9"/>
<reference evidence="2 3" key="1">
    <citation type="submission" date="2020-08" db="EMBL/GenBank/DDBJ databases">
        <title>Genomic Encyclopedia of Type Strains, Phase IV (KMG-IV): sequencing the most valuable type-strain genomes for metagenomic binning, comparative biology and taxonomic classification.</title>
        <authorList>
            <person name="Goeker M."/>
        </authorList>
    </citation>
    <scope>NUCLEOTIDE SEQUENCE [LARGE SCALE GENOMIC DNA]</scope>
    <source>
        <strain evidence="2 3">DSM 22975</strain>
    </source>
</reference>
<feature type="signal peptide" evidence="1">
    <location>
        <begin position="1"/>
        <end position="20"/>
    </location>
</feature>